<gene>
    <name evidence="2" type="ORF">FTOL_11347</name>
</gene>
<accession>A0AAE8MIQ0</accession>
<evidence type="ECO:0000313" key="3">
    <source>
        <dbReference type="Proteomes" id="UP001187734"/>
    </source>
</evidence>
<organism evidence="2 3">
    <name type="scientific">Fusarium torulosum</name>
    <dbReference type="NCBI Taxonomy" id="33205"/>
    <lineage>
        <taxon>Eukaryota</taxon>
        <taxon>Fungi</taxon>
        <taxon>Dikarya</taxon>
        <taxon>Ascomycota</taxon>
        <taxon>Pezizomycotina</taxon>
        <taxon>Sordariomycetes</taxon>
        <taxon>Hypocreomycetidae</taxon>
        <taxon>Hypocreales</taxon>
        <taxon>Nectriaceae</taxon>
        <taxon>Fusarium</taxon>
    </lineage>
</organism>
<reference evidence="2" key="1">
    <citation type="submission" date="2018-03" db="EMBL/GenBank/DDBJ databases">
        <authorList>
            <person name="Guldener U."/>
        </authorList>
    </citation>
    <scope>NUCLEOTIDE SEQUENCE</scope>
</reference>
<comment type="caution">
    <text evidence="2">The sequence shown here is derived from an EMBL/GenBank/DDBJ whole genome shotgun (WGS) entry which is preliminary data.</text>
</comment>
<feature type="compositionally biased region" description="Polar residues" evidence="1">
    <location>
        <begin position="9"/>
        <end position="21"/>
    </location>
</feature>
<evidence type="ECO:0000313" key="2">
    <source>
        <dbReference type="EMBL" id="SPJ85566.1"/>
    </source>
</evidence>
<feature type="region of interest" description="Disordered" evidence="1">
    <location>
        <begin position="1"/>
        <end position="36"/>
    </location>
</feature>
<keyword evidence="3" id="KW-1185">Reference proteome</keyword>
<sequence length="36" mass="4058">MSTYEEKFTSSWPNQKPQIVETSDERATELGPDAGQ</sequence>
<name>A0AAE8MIQ0_9HYPO</name>
<protein>
    <submittedName>
        <fullName evidence="2">Uncharacterized protein</fullName>
    </submittedName>
</protein>
<proteinExistence type="predicted"/>
<dbReference type="AlphaFoldDB" id="A0AAE8MIQ0"/>
<dbReference type="Proteomes" id="UP001187734">
    <property type="component" value="Unassembled WGS sequence"/>
</dbReference>
<dbReference type="EMBL" id="ONZP01000482">
    <property type="protein sequence ID" value="SPJ85566.1"/>
    <property type="molecule type" value="Genomic_DNA"/>
</dbReference>
<evidence type="ECO:0000256" key="1">
    <source>
        <dbReference type="SAM" id="MobiDB-lite"/>
    </source>
</evidence>